<keyword evidence="5 7" id="KW-1133">Transmembrane helix</keyword>
<proteinExistence type="inferred from homology"/>
<sequence length="396" mass="42107">MTQSINSAPAQAAPEATAATVALNSAPGATHSPGLWALAWRRLRADHVAMAAMAVVGLYLIMLVLSASGLLAKDWAKEIGVNYAPPTFMGAQTDAERGFSDNDAVVAAPPPENPVDPLRDILRDLRKSGTVAIAPPVIANDYGIADPLAAEMAEIRAELAKKGGSVVQARLPTLPFGADKWGHDIIKKTIKGAETSIIVGLVAALLAVALGTIFGAVSGYFGGWIDDAFNWFYSIFTSIPYLLLILAVAAVLQQKGVMAIVLILGLTGWTGTYRLIRAEYMKHKSREYVMAADAIGASHWSKMFGHIFPNVSHVSLVQLSISVVGFIKSEVILSFLGFGVPVGVVSWGSMLNEAQNELILGKWWQLAAASIAMAILVTAFSLFTDALRDALDPKLK</sequence>
<keyword evidence="10" id="KW-1185">Reference proteome</keyword>
<feature type="transmembrane region" description="Helical" evidence="7">
    <location>
        <begin position="363"/>
        <end position="387"/>
    </location>
</feature>
<dbReference type="InterPro" id="IPR050366">
    <property type="entry name" value="BP-dependent_transpt_permease"/>
</dbReference>
<feature type="domain" description="ABC transmembrane type-1" evidence="8">
    <location>
        <begin position="193"/>
        <end position="384"/>
    </location>
</feature>
<evidence type="ECO:0000256" key="4">
    <source>
        <dbReference type="ARBA" id="ARBA00022692"/>
    </source>
</evidence>
<feature type="transmembrane region" description="Helical" evidence="7">
    <location>
        <begin position="231"/>
        <end position="252"/>
    </location>
</feature>
<dbReference type="RefSeq" id="WP_254785197.1">
    <property type="nucleotide sequence ID" value="NZ_JBANDC010000026.1"/>
</dbReference>
<dbReference type="InterPro" id="IPR000515">
    <property type="entry name" value="MetI-like"/>
</dbReference>
<name>A0ABU9Q2Q2_9BURK</name>
<dbReference type="InterPro" id="IPR025966">
    <property type="entry name" value="OppC_N"/>
</dbReference>
<comment type="similarity">
    <text evidence="7">Belongs to the binding-protein-dependent transport system permease family.</text>
</comment>
<evidence type="ECO:0000313" key="10">
    <source>
        <dbReference type="Proteomes" id="UP001495910"/>
    </source>
</evidence>
<dbReference type="PROSITE" id="PS50928">
    <property type="entry name" value="ABC_TM1"/>
    <property type="match status" value="1"/>
</dbReference>
<keyword evidence="3" id="KW-1003">Cell membrane</keyword>
<dbReference type="EMBL" id="JBANDC010000026">
    <property type="protein sequence ID" value="MEM4990531.1"/>
    <property type="molecule type" value="Genomic_DNA"/>
</dbReference>
<feature type="transmembrane region" description="Helical" evidence="7">
    <location>
        <begin position="259"/>
        <end position="276"/>
    </location>
</feature>
<accession>A0ABU9Q2Q2</accession>
<feature type="transmembrane region" description="Helical" evidence="7">
    <location>
        <begin position="332"/>
        <end position="351"/>
    </location>
</feature>
<evidence type="ECO:0000256" key="5">
    <source>
        <dbReference type="ARBA" id="ARBA00022989"/>
    </source>
</evidence>
<protein>
    <submittedName>
        <fullName evidence="9">ABC transporter permease</fullName>
    </submittedName>
</protein>
<evidence type="ECO:0000313" key="9">
    <source>
        <dbReference type="EMBL" id="MEM4990531.1"/>
    </source>
</evidence>
<evidence type="ECO:0000259" key="8">
    <source>
        <dbReference type="PROSITE" id="PS50928"/>
    </source>
</evidence>
<dbReference type="Gene3D" id="1.10.3720.10">
    <property type="entry name" value="MetI-like"/>
    <property type="match status" value="1"/>
</dbReference>
<gene>
    <name evidence="9" type="ORF">V8G57_24300</name>
</gene>
<comment type="subcellular location">
    <subcellularLocation>
        <location evidence="1 7">Cell membrane</location>
        <topology evidence="1 7">Multi-pass membrane protein</topology>
    </subcellularLocation>
</comment>
<evidence type="ECO:0000256" key="6">
    <source>
        <dbReference type="ARBA" id="ARBA00023136"/>
    </source>
</evidence>
<evidence type="ECO:0000256" key="3">
    <source>
        <dbReference type="ARBA" id="ARBA00022475"/>
    </source>
</evidence>
<keyword evidence="2 7" id="KW-0813">Transport</keyword>
<dbReference type="Pfam" id="PF00528">
    <property type="entry name" value="BPD_transp_1"/>
    <property type="match status" value="1"/>
</dbReference>
<keyword evidence="6 7" id="KW-0472">Membrane</keyword>
<reference evidence="9 10" key="1">
    <citation type="submission" date="2024-02" db="EMBL/GenBank/DDBJ databases">
        <title>Draft genome sequence of Collimonas sp. strain H4R21, an effective mineral-weathering bacterial strain isolated from the beech rhizosphere.</title>
        <authorList>
            <person name="Morin E."/>
            <person name="Uroz S."/>
            <person name="Leveau J.H.J."/>
            <person name="Kumar R."/>
            <person name="Rey M.W."/>
            <person name="Pham J."/>
        </authorList>
    </citation>
    <scope>NUCLEOTIDE SEQUENCE [LARGE SCALE GENOMIC DNA]</scope>
    <source>
        <strain evidence="9 10">H4R21</strain>
    </source>
</reference>
<feature type="transmembrane region" description="Helical" evidence="7">
    <location>
        <begin position="48"/>
        <end position="72"/>
    </location>
</feature>
<keyword evidence="4 7" id="KW-0812">Transmembrane</keyword>
<evidence type="ECO:0000256" key="1">
    <source>
        <dbReference type="ARBA" id="ARBA00004651"/>
    </source>
</evidence>
<evidence type="ECO:0000256" key="7">
    <source>
        <dbReference type="RuleBase" id="RU363032"/>
    </source>
</evidence>
<feature type="transmembrane region" description="Helical" evidence="7">
    <location>
        <begin position="197"/>
        <end position="225"/>
    </location>
</feature>
<dbReference type="SUPFAM" id="SSF161098">
    <property type="entry name" value="MetI-like"/>
    <property type="match status" value="1"/>
</dbReference>
<dbReference type="CDD" id="cd06261">
    <property type="entry name" value="TM_PBP2"/>
    <property type="match status" value="1"/>
</dbReference>
<dbReference type="Proteomes" id="UP001495910">
    <property type="component" value="Unassembled WGS sequence"/>
</dbReference>
<dbReference type="PANTHER" id="PTHR43386:SF1">
    <property type="entry name" value="D,D-DIPEPTIDE TRANSPORT SYSTEM PERMEASE PROTEIN DDPC-RELATED"/>
    <property type="match status" value="1"/>
</dbReference>
<dbReference type="InterPro" id="IPR035906">
    <property type="entry name" value="MetI-like_sf"/>
</dbReference>
<organism evidence="9 10">
    <name type="scientific">Collimonas rhizosphaerae</name>
    <dbReference type="NCBI Taxonomy" id="3126357"/>
    <lineage>
        <taxon>Bacteria</taxon>
        <taxon>Pseudomonadati</taxon>
        <taxon>Pseudomonadota</taxon>
        <taxon>Betaproteobacteria</taxon>
        <taxon>Burkholderiales</taxon>
        <taxon>Oxalobacteraceae</taxon>
        <taxon>Collimonas</taxon>
    </lineage>
</organism>
<comment type="caution">
    <text evidence="9">The sequence shown here is derived from an EMBL/GenBank/DDBJ whole genome shotgun (WGS) entry which is preliminary data.</text>
</comment>
<dbReference type="PANTHER" id="PTHR43386">
    <property type="entry name" value="OLIGOPEPTIDE TRANSPORT SYSTEM PERMEASE PROTEIN APPC"/>
    <property type="match status" value="1"/>
</dbReference>
<feature type="transmembrane region" description="Helical" evidence="7">
    <location>
        <begin position="307"/>
        <end position="327"/>
    </location>
</feature>
<dbReference type="Pfam" id="PF12911">
    <property type="entry name" value="OppC_N"/>
    <property type="match status" value="1"/>
</dbReference>
<evidence type="ECO:0000256" key="2">
    <source>
        <dbReference type="ARBA" id="ARBA00022448"/>
    </source>
</evidence>